<organism evidence="2 3">
    <name type="scientific">Brassicogethes aeneus</name>
    <name type="common">Rape pollen beetle</name>
    <name type="synonym">Meligethes aeneus</name>
    <dbReference type="NCBI Taxonomy" id="1431903"/>
    <lineage>
        <taxon>Eukaryota</taxon>
        <taxon>Metazoa</taxon>
        <taxon>Ecdysozoa</taxon>
        <taxon>Arthropoda</taxon>
        <taxon>Hexapoda</taxon>
        <taxon>Insecta</taxon>
        <taxon>Pterygota</taxon>
        <taxon>Neoptera</taxon>
        <taxon>Endopterygota</taxon>
        <taxon>Coleoptera</taxon>
        <taxon>Polyphaga</taxon>
        <taxon>Cucujiformia</taxon>
        <taxon>Nitidulidae</taxon>
        <taxon>Meligethinae</taxon>
        <taxon>Brassicogethes</taxon>
    </lineage>
</organism>
<dbReference type="AlphaFoldDB" id="A0A9P0AQ79"/>
<keyword evidence="3" id="KW-1185">Reference proteome</keyword>
<proteinExistence type="predicted"/>
<dbReference type="InterPro" id="IPR036896">
    <property type="entry name" value="Avidin-like_sf"/>
</dbReference>
<evidence type="ECO:0000256" key="1">
    <source>
        <dbReference type="SAM" id="SignalP"/>
    </source>
</evidence>
<dbReference type="Proteomes" id="UP001154078">
    <property type="component" value="Chromosome 1"/>
</dbReference>
<name>A0A9P0AQ79_BRAAE</name>
<dbReference type="Gene3D" id="2.40.128.30">
    <property type="entry name" value="Avidin-like"/>
    <property type="match status" value="1"/>
</dbReference>
<sequence>MQTALFVTISIIVFLECSNADELNPKLLKRAKRMFQQKERQYAKEKGISRELKSFIDSHRNQEASDRVKRGELEKLDKSHMYIIKDGEVMPLTDVNIPEISIITNPTVASDLGVTGGPGGSTKCYKKGEENNSTGRLAEDFTVLPLVVPLGADIYRNGGGGGGNSHDDMIIDRIMDDVENLEKIKHSKSWKHGIDGASCNVSGAWISTAGGMELTIPQIDQNMTGRVELKRTVSPIMTSGFLSEGDWSMICQTPFQHSSMVLLVATRKEGKKIATFIGECRVCGTSEVISGDWMIGRSSTDCRDQKASHAMLSDVFRKDNVDMLHDHHLSELIRPTHIPDNL</sequence>
<evidence type="ECO:0000313" key="3">
    <source>
        <dbReference type="Proteomes" id="UP001154078"/>
    </source>
</evidence>
<dbReference type="OrthoDB" id="6735462at2759"/>
<reference evidence="2" key="1">
    <citation type="submission" date="2021-12" db="EMBL/GenBank/DDBJ databases">
        <authorList>
            <person name="King R."/>
        </authorList>
    </citation>
    <scope>NUCLEOTIDE SEQUENCE</scope>
</reference>
<accession>A0A9P0AQ79</accession>
<feature type="signal peptide" evidence="1">
    <location>
        <begin position="1"/>
        <end position="20"/>
    </location>
</feature>
<keyword evidence="1" id="KW-0732">Signal</keyword>
<feature type="chain" id="PRO_5040244267" evidence="1">
    <location>
        <begin position="21"/>
        <end position="342"/>
    </location>
</feature>
<evidence type="ECO:0000313" key="2">
    <source>
        <dbReference type="EMBL" id="CAH0545683.1"/>
    </source>
</evidence>
<gene>
    <name evidence="2" type="ORF">MELIAE_LOCUS46</name>
</gene>
<protein>
    <submittedName>
        <fullName evidence="2">Uncharacterized protein</fullName>
    </submittedName>
</protein>
<dbReference type="EMBL" id="OV121132">
    <property type="protein sequence ID" value="CAH0545683.1"/>
    <property type="molecule type" value="Genomic_DNA"/>
</dbReference>